<reference evidence="4 5" key="1">
    <citation type="submission" date="2024-09" db="EMBL/GenBank/DDBJ databases">
        <authorList>
            <person name="Sun Q."/>
            <person name="Mori K."/>
        </authorList>
    </citation>
    <scope>NUCLEOTIDE SEQUENCE [LARGE SCALE GENOMIC DNA]</scope>
    <source>
        <strain evidence="4 5">CECT 9424</strain>
    </source>
</reference>
<sequence length="498" mass="52927">MSNRITRRLFTASALAALAAPAVAEPPAVSLRPLLRPASIRAARAAAEAEALIAQARLSGDVGYAVLDTETGAVLESRAPATGLPPASVTKALTALYALDTLGAAHRFETRLVATGPVADGVLRGDLVLAGGGDPTLDTDALADMAAALKRAGVREVTGGFRVWGGAVPYRRAIDARQPVHAGYNPALSGLSLNHNRVRFEWTRTGADYAITMDARSGRYRPDVTVARMRVADRSAPVFTYTDAGARDDWTVARAALGGGGARWLPVRKPELYAGEVFATFARSHGIVLKAPGEIDDAAPQGRTLVTHQSDPLADILRGMLRYSTNITAEMVGMAASARRRGRALDLAASAREMTGWARAALGMETSALRDHSGLDDRSRLSPLDMARALAAAGRAQALRPLLREVTLRDARGRPRRGHPARVQAKTGTLYFVSTLAGYVTAPDGRGLAFAILTADDALRSRIDPSRGERPRGARGWNLRAKRLQQALIARWSEVHGG</sequence>
<dbReference type="NCBIfam" id="TIGR00666">
    <property type="entry name" value="PBP4"/>
    <property type="match status" value="1"/>
</dbReference>
<feature type="chain" id="PRO_5047144673" evidence="3">
    <location>
        <begin position="25"/>
        <end position="498"/>
    </location>
</feature>
<dbReference type="Gene3D" id="3.40.710.10">
    <property type="entry name" value="DD-peptidase/beta-lactamase superfamily"/>
    <property type="match status" value="2"/>
</dbReference>
<proteinExistence type="inferred from homology"/>
<evidence type="ECO:0000313" key="4">
    <source>
        <dbReference type="EMBL" id="MFB9151100.1"/>
    </source>
</evidence>
<dbReference type="PANTHER" id="PTHR30023:SF0">
    <property type="entry name" value="PENICILLIN-SENSITIVE CARBOXYPEPTIDASE A"/>
    <property type="match status" value="1"/>
</dbReference>
<keyword evidence="4" id="KW-0645">Protease</keyword>
<dbReference type="Proteomes" id="UP001589670">
    <property type="component" value="Unassembled WGS sequence"/>
</dbReference>
<dbReference type="PANTHER" id="PTHR30023">
    <property type="entry name" value="D-ALANYL-D-ALANINE CARBOXYPEPTIDASE"/>
    <property type="match status" value="1"/>
</dbReference>
<keyword evidence="3" id="KW-0732">Signal</keyword>
<gene>
    <name evidence="4" type="primary">dacB</name>
    <name evidence="4" type="ORF">ACFFU4_15220</name>
</gene>
<comment type="similarity">
    <text evidence="1">Belongs to the peptidase S13 family.</text>
</comment>
<dbReference type="RefSeq" id="WP_377070668.1">
    <property type="nucleotide sequence ID" value="NZ_JBHMEC010000026.1"/>
</dbReference>
<evidence type="ECO:0000256" key="2">
    <source>
        <dbReference type="ARBA" id="ARBA00022801"/>
    </source>
</evidence>
<dbReference type="EC" id="3.4.16.4" evidence="4"/>
<dbReference type="PRINTS" id="PR00922">
    <property type="entry name" value="DADACBPTASE3"/>
</dbReference>
<organism evidence="4 5">
    <name type="scientific">Roseovarius ramblicola</name>
    <dbReference type="NCBI Taxonomy" id="2022336"/>
    <lineage>
        <taxon>Bacteria</taxon>
        <taxon>Pseudomonadati</taxon>
        <taxon>Pseudomonadota</taxon>
        <taxon>Alphaproteobacteria</taxon>
        <taxon>Rhodobacterales</taxon>
        <taxon>Roseobacteraceae</taxon>
        <taxon>Roseovarius</taxon>
    </lineage>
</organism>
<keyword evidence="5" id="KW-1185">Reference proteome</keyword>
<feature type="signal peptide" evidence="3">
    <location>
        <begin position="1"/>
        <end position="24"/>
    </location>
</feature>
<comment type="caution">
    <text evidence="4">The sequence shown here is derived from an EMBL/GenBank/DDBJ whole genome shotgun (WGS) entry which is preliminary data.</text>
</comment>
<dbReference type="GO" id="GO:0009002">
    <property type="term" value="F:serine-type D-Ala-D-Ala carboxypeptidase activity"/>
    <property type="evidence" value="ECO:0007669"/>
    <property type="project" value="UniProtKB-EC"/>
</dbReference>
<protein>
    <submittedName>
        <fullName evidence="4">D-alanyl-D-alanine carboxypeptidase/D-alanyl-D-alanine-endopeptidase</fullName>
        <ecNumber evidence="4">3.4.16.4</ecNumber>
    </submittedName>
</protein>
<evidence type="ECO:0000256" key="3">
    <source>
        <dbReference type="SAM" id="SignalP"/>
    </source>
</evidence>
<evidence type="ECO:0000256" key="1">
    <source>
        <dbReference type="ARBA" id="ARBA00006096"/>
    </source>
</evidence>
<name>A0ABV5I583_9RHOB</name>
<keyword evidence="2 4" id="KW-0378">Hydrolase</keyword>
<dbReference type="EMBL" id="JBHMEC010000026">
    <property type="protein sequence ID" value="MFB9151100.1"/>
    <property type="molecule type" value="Genomic_DNA"/>
</dbReference>
<dbReference type="InterPro" id="IPR000667">
    <property type="entry name" value="Peptidase_S13"/>
</dbReference>
<keyword evidence="4" id="KW-0121">Carboxypeptidase</keyword>
<dbReference type="SUPFAM" id="SSF56601">
    <property type="entry name" value="beta-lactamase/transpeptidase-like"/>
    <property type="match status" value="1"/>
</dbReference>
<dbReference type="Pfam" id="PF02113">
    <property type="entry name" value="Peptidase_S13"/>
    <property type="match status" value="1"/>
</dbReference>
<dbReference type="Gene3D" id="3.50.80.20">
    <property type="entry name" value="D-Ala-D-Ala carboxypeptidase C, peptidase S13"/>
    <property type="match status" value="1"/>
</dbReference>
<evidence type="ECO:0000313" key="5">
    <source>
        <dbReference type="Proteomes" id="UP001589670"/>
    </source>
</evidence>
<accession>A0ABV5I583</accession>
<dbReference type="InterPro" id="IPR012338">
    <property type="entry name" value="Beta-lactam/transpept-like"/>
</dbReference>